<accession>A0ABQ3QE34</accession>
<protein>
    <submittedName>
        <fullName evidence="1">Uncharacterized protein</fullName>
    </submittedName>
</protein>
<comment type="caution">
    <text evidence="1">The sequence shown here is derived from an EMBL/GenBank/DDBJ whole genome shotgun (WGS) entry which is preliminary data.</text>
</comment>
<proteinExistence type="predicted"/>
<evidence type="ECO:0000313" key="1">
    <source>
        <dbReference type="EMBL" id="GHI35564.1"/>
    </source>
</evidence>
<dbReference type="Proteomes" id="UP001052655">
    <property type="component" value="Unassembled WGS sequence"/>
</dbReference>
<name>A0ABQ3QE34_9ACTN</name>
<dbReference type="EMBL" id="BNDX01000018">
    <property type="protein sequence ID" value="GHI35564.1"/>
    <property type="molecule type" value="Genomic_DNA"/>
</dbReference>
<reference evidence="1" key="1">
    <citation type="submission" date="2024-05" db="EMBL/GenBank/DDBJ databases">
        <title>Whole genome shotgun sequence of Streptomyces daghestanicus NBRC 12762.</title>
        <authorList>
            <person name="Komaki H."/>
            <person name="Tamura T."/>
        </authorList>
    </citation>
    <scope>NUCLEOTIDE SEQUENCE</scope>
    <source>
        <strain evidence="1">NBRC 12762</strain>
    </source>
</reference>
<keyword evidence="2" id="KW-1185">Reference proteome</keyword>
<gene>
    <name evidence="1" type="ORF">Sdagh_72940</name>
</gene>
<evidence type="ECO:0000313" key="2">
    <source>
        <dbReference type="Proteomes" id="UP001052655"/>
    </source>
</evidence>
<organism evidence="1 2">
    <name type="scientific">Streptomyces daghestanicus</name>
    <dbReference type="NCBI Taxonomy" id="66885"/>
    <lineage>
        <taxon>Bacteria</taxon>
        <taxon>Bacillati</taxon>
        <taxon>Actinomycetota</taxon>
        <taxon>Actinomycetes</taxon>
        <taxon>Kitasatosporales</taxon>
        <taxon>Streptomycetaceae</taxon>
        <taxon>Streptomyces</taxon>
    </lineage>
</organism>
<sequence>MSACRPRIHGSSASIGAEAVAFVVCGWRSMADSLVFGRALWTGTSFAQLSDWNNY</sequence>